<gene>
    <name evidence="2" type="ordered locus">Spico_0151</name>
</gene>
<accession>F4GJW4</accession>
<dbReference type="RefSeq" id="WP_013738785.1">
    <property type="nucleotide sequence ID" value="NC_015436.1"/>
</dbReference>
<dbReference type="eggNOG" id="ENOG50339SN">
    <property type="taxonomic scope" value="Bacteria"/>
</dbReference>
<protein>
    <recommendedName>
        <fullName evidence="1">DinB-like domain-containing protein</fullName>
    </recommendedName>
</protein>
<reference evidence="2 3" key="2">
    <citation type="journal article" date="2012" name="Stand. Genomic Sci.">
        <title>Complete genome sequence of the termite hindgut bacterium Spirochaeta coccoides type strain (SPN1(T)), reclassification in the genus Sphaerochaeta as Sphaerochaeta coccoides comb. nov. and emendations of the family Spirochaetaceae and the genus Sphaerochaeta.</title>
        <authorList>
            <person name="Abt B."/>
            <person name="Han C."/>
            <person name="Scheuner C."/>
            <person name="Lu M."/>
            <person name="Lapidus A."/>
            <person name="Nolan M."/>
            <person name="Lucas S."/>
            <person name="Hammon N."/>
            <person name="Deshpande S."/>
            <person name="Cheng J.F."/>
            <person name="Tapia R."/>
            <person name="Goodwin L.A."/>
            <person name="Pitluck S."/>
            <person name="Liolios K."/>
            <person name="Pagani I."/>
            <person name="Ivanova N."/>
            <person name="Mavromatis K."/>
            <person name="Mikhailova N."/>
            <person name="Huntemann M."/>
            <person name="Pati A."/>
            <person name="Chen A."/>
            <person name="Palaniappan K."/>
            <person name="Land M."/>
            <person name="Hauser L."/>
            <person name="Brambilla E.M."/>
            <person name="Rohde M."/>
            <person name="Spring S."/>
            <person name="Gronow S."/>
            <person name="Goker M."/>
            <person name="Woyke T."/>
            <person name="Bristow J."/>
            <person name="Eisen J.A."/>
            <person name="Markowitz V."/>
            <person name="Hugenholtz P."/>
            <person name="Kyrpides N.C."/>
            <person name="Klenk H.P."/>
            <person name="Detter J.C."/>
        </authorList>
    </citation>
    <scope>NUCLEOTIDE SEQUENCE [LARGE SCALE GENOMIC DNA]</scope>
    <source>
        <strain evidence="3">ATCC BAA-1237 / DSM 17374 / SPN1</strain>
    </source>
</reference>
<dbReference type="STRING" id="760011.Spico_0151"/>
<evidence type="ECO:0000313" key="3">
    <source>
        <dbReference type="Proteomes" id="UP000007939"/>
    </source>
</evidence>
<dbReference type="AlphaFoldDB" id="F4GJW4"/>
<dbReference type="EMBL" id="CP002659">
    <property type="protein sequence ID" value="AEC01389.1"/>
    <property type="molecule type" value="Genomic_DNA"/>
</dbReference>
<dbReference type="SUPFAM" id="SSF109854">
    <property type="entry name" value="DinB/YfiT-like putative metalloenzymes"/>
    <property type="match status" value="1"/>
</dbReference>
<evidence type="ECO:0000259" key="1">
    <source>
        <dbReference type="Pfam" id="PF12867"/>
    </source>
</evidence>
<dbReference type="Pfam" id="PF12867">
    <property type="entry name" value="DinB_2"/>
    <property type="match status" value="1"/>
</dbReference>
<organism evidence="2 3">
    <name type="scientific">Parasphaerochaeta coccoides (strain ATCC BAA-1237 / DSM 17374 / SPN1)</name>
    <name type="common">Sphaerochaeta coccoides</name>
    <dbReference type="NCBI Taxonomy" id="760011"/>
    <lineage>
        <taxon>Bacteria</taxon>
        <taxon>Pseudomonadati</taxon>
        <taxon>Spirochaetota</taxon>
        <taxon>Spirochaetia</taxon>
        <taxon>Spirochaetales</taxon>
        <taxon>Sphaerochaetaceae</taxon>
        <taxon>Parasphaerochaeta</taxon>
    </lineage>
</organism>
<evidence type="ECO:0000313" key="2">
    <source>
        <dbReference type="EMBL" id="AEC01389.1"/>
    </source>
</evidence>
<dbReference type="HOGENOM" id="CLU_129219_0_0_12"/>
<proteinExistence type="predicted"/>
<dbReference type="InterPro" id="IPR034660">
    <property type="entry name" value="DinB/YfiT-like"/>
</dbReference>
<dbReference type="OrthoDB" id="69650at2"/>
<dbReference type="Proteomes" id="UP000007939">
    <property type="component" value="Chromosome"/>
</dbReference>
<dbReference type="InterPro" id="IPR024775">
    <property type="entry name" value="DinB-like"/>
</dbReference>
<dbReference type="Gene3D" id="1.20.120.450">
    <property type="entry name" value="dinb family like domain"/>
    <property type="match status" value="1"/>
</dbReference>
<reference evidence="3" key="1">
    <citation type="submission" date="2011-04" db="EMBL/GenBank/DDBJ databases">
        <title>The complete genome of Spirochaeta coccoides DSM 17374.</title>
        <authorList>
            <person name="Lucas S."/>
            <person name="Copeland A."/>
            <person name="Lapidus A."/>
            <person name="Bruce D."/>
            <person name="Goodwin L."/>
            <person name="Pitluck S."/>
            <person name="Peters L."/>
            <person name="Kyrpides N."/>
            <person name="Mavromatis K."/>
            <person name="Pagani I."/>
            <person name="Ivanova N."/>
            <person name="Ovchinnikova G."/>
            <person name="Lu M."/>
            <person name="Detter J.C."/>
            <person name="Tapia R."/>
            <person name="Han C."/>
            <person name="Land M."/>
            <person name="Hauser L."/>
            <person name="Markowitz V."/>
            <person name="Cheng J.-F."/>
            <person name="Hugenholtz P."/>
            <person name="Woyke T."/>
            <person name="Wu D."/>
            <person name="Spring S."/>
            <person name="Schroeder M."/>
            <person name="Brambilla E."/>
            <person name="Klenk H.-P."/>
            <person name="Eisen J.A."/>
        </authorList>
    </citation>
    <scope>NUCLEOTIDE SEQUENCE [LARGE SCALE GENOMIC DNA]</scope>
    <source>
        <strain evidence="3">ATCC BAA-1237 / DSM 17374 / SPN1</strain>
    </source>
</reference>
<keyword evidence="3" id="KW-1185">Reference proteome</keyword>
<sequence>MENDETSRRIIEPLQNQMLAALSVLNQCINNCPHDEWNKSHNDSPFSQVLWHVLFYADLYLSTSISEFKSQVFHREHENIFRGYEELEWRKPEKTYTRDEIILYYDFCRNKIKEYFTRIHENDLYKKSNHKNMTMIEALIEITRHIQHHAAQLGLRVQQITGKELEWINK</sequence>
<dbReference type="KEGG" id="scc:Spico_0151"/>
<name>F4GJW4_PARC1</name>
<feature type="domain" description="DinB-like" evidence="1">
    <location>
        <begin position="21"/>
        <end position="153"/>
    </location>
</feature>